<evidence type="ECO:0000259" key="7">
    <source>
        <dbReference type="Pfam" id="PF02347"/>
    </source>
</evidence>
<protein>
    <recommendedName>
        <fullName evidence="6">Probable glycine dehydrogenase (decarboxylating) subunit 2</fullName>
        <ecNumber evidence="6">1.4.4.2</ecNumber>
    </recommendedName>
    <alternativeName>
        <fullName evidence="6">Glycine cleavage system P-protein subunit 2</fullName>
    </alternativeName>
    <alternativeName>
        <fullName evidence="6">Glycine decarboxylase subunit 2</fullName>
    </alternativeName>
    <alternativeName>
        <fullName evidence="6">Glycine dehydrogenase (aminomethyl-transferring) subunit 2</fullName>
    </alternativeName>
</protein>
<evidence type="ECO:0000256" key="1">
    <source>
        <dbReference type="ARBA" id="ARBA00001933"/>
    </source>
</evidence>
<dbReference type="CDD" id="cd00613">
    <property type="entry name" value="GDC-P"/>
    <property type="match status" value="1"/>
</dbReference>
<dbReference type="SUPFAM" id="SSF53383">
    <property type="entry name" value="PLP-dependent transferases"/>
    <property type="match status" value="1"/>
</dbReference>
<accession>A0A9X3RC60</accession>
<keyword evidence="10" id="KW-1185">Reference proteome</keyword>
<reference evidence="9" key="1">
    <citation type="submission" date="2022-05" db="EMBL/GenBank/DDBJ databases">
        <authorList>
            <person name="Colautti A."/>
            <person name="Iacumin L."/>
        </authorList>
    </citation>
    <scope>NUCLEOTIDE SEQUENCE</scope>
    <source>
        <strain evidence="9">SK 55</strain>
    </source>
</reference>
<keyword evidence="4 6" id="KW-0560">Oxidoreductase</keyword>
<dbReference type="EC" id="1.4.4.2" evidence="6"/>
<dbReference type="GO" id="GO:0030170">
    <property type="term" value="F:pyridoxal phosphate binding"/>
    <property type="evidence" value="ECO:0007669"/>
    <property type="project" value="TreeGrafter"/>
</dbReference>
<keyword evidence="3 6" id="KW-0663">Pyridoxal phosphate</keyword>
<dbReference type="Pfam" id="PF21478">
    <property type="entry name" value="GcvP2_C"/>
    <property type="match status" value="1"/>
</dbReference>
<evidence type="ECO:0000259" key="8">
    <source>
        <dbReference type="Pfam" id="PF21478"/>
    </source>
</evidence>
<dbReference type="InterPro" id="IPR049316">
    <property type="entry name" value="GDC-P_C"/>
</dbReference>
<comment type="caution">
    <text evidence="9">The sequence shown here is derived from an EMBL/GenBank/DDBJ whole genome shotgun (WGS) entry which is preliminary data.</text>
</comment>
<dbReference type="Gene3D" id="3.90.1150.10">
    <property type="entry name" value="Aspartate Aminotransferase, domain 1"/>
    <property type="match status" value="1"/>
</dbReference>
<dbReference type="InterPro" id="IPR015421">
    <property type="entry name" value="PyrdxlP-dep_Trfase_major"/>
</dbReference>
<proteinExistence type="inferred from homology"/>
<dbReference type="InterPro" id="IPR023012">
    <property type="entry name" value="GcvPB"/>
</dbReference>
<dbReference type="InterPro" id="IPR015424">
    <property type="entry name" value="PyrdxlP-dep_Trfase"/>
</dbReference>
<dbReference type="Gene3D" id="6.20.440.10">
    <property type="match status" value="1"/>
</dbReference>
<dbReference type="GO" id="GO:0019464">
    <property type="term" value="P:glycine decarboxylation via glycine cleavage system"/>
    <property type="evidence" value="ECO:0007669"/>
    <property type="project" value="UniProtKB-UniRule"/>
</dbReference>
<evidence type="ECO:0000313" key="10">
    <source>
        <dbReference type="Proteomes" id="UP001152173"/>
    </source>
</evidence>
<name>A0A9X3RC60_9BACL</name>
<dbReference type="NCBIfam" id="NF003346">
    <property type="entry name" value="PRK04366.1"/>
    <property type="match status" value="1"/>
</dbReference>
<evidence type="ECO:0000256" key="5">
    <source>
        <dbReference type="ARBA" id="ARBA00049026"/>
    </source>
</evidence>
<comment type="subunit">
    <text evidence="6">The glycine cleavage system is composed of four proteins: P, T, L and H. In this organism, the P 'protein' is a heterodimer of two subunits.</text>
</comment>
<dbReference type="GO" id="GO:0005829">
    <property type="term" value="C:cytosol"/>
    <property type="evidence" value="ECO:0007669"/>
    <property type="project" value="TreeGrafter"/>
</dbReference>
<evidence type="ECO:0000313" key="9">
    <source>
        <dbReference type="EMBL" id="MCZ8536011.1"/>
    </source>
</evidence>
<evidence type="ECO:0000256" key="3">
    <source>
        <dbReference type="ARBA" id="ARBA00022898"/>
    </source>
</evidence>
<dbReference type="PANTHER" id="PTHR11773:SF1">
    <property type="entry name" value="GLYCINE DEHYDROGENASE (DECARBOXYLATING), MITOCHONDRIAL"/>
    <property type="match status" value="1"/>
</dbReference>
<dbReference type="FunFam" id="3.40.640.10:FF:000034">
    <property type="entry name" value="Probable glycine dehydrogenase (decarboxylating) subunit 2"/>
    <property type="match status" value="1"/>
</dbReference>
<dbReference type="Proteomes" id="UP001152173">
    <property type="component" value="Unassembled WGS sequence"/>
</dbReference>
<comment type="cofactor">
    <cofactor evidence="1 6">
        <name>pyridoxal 5'-phosphate</name>
        <dbReference type="ChEBI" id="CHEBI:597326"/>
    </cofactor>
</comment>
<dbReference type="EMBL" id="JAMKBJ010000002">
    <property type="protein sequence ID" value="MCZ8536011.1"/>
    <property type="molecule type" value="Genomic_DNA"/>
</dbReference>
<feature type="domain" description="Glycine dehydrogenase C-terminal" evidence="8">
    <location>
        <begin position="353"/>
        <end position="456"/>
    </location>
</feature>
<feature type="domain" description="Glycine cleavage system P-protein N-terminal" evidence="7">
    <location>
        <begin position="34"/>
        <end position="297"/>
    </location>
</feature>
<dbReference type="Gene3D" id="3.40.640.10">
    <property type="entry name" value="Type I PLP-dependent aspartate aminotransferase-like (Major domain)"/>
    <property type="match status" value="1"/>
</dbReference>
<dbReference type="GO" id="GO:0016594">
    <property type="term" value="F:glycine binding"/>
    <property type="evidence" value="ECO:0007669"/>
    <property type="project" value="TreeGrafter"/>
</dbReference>
<sequence length="486" mass="54095">MHKDNQPLIFEMTKEGRVGYSLPELDIPEVDLSTLLPEGLLREEAAELPEVSELDIMRHYTALSKRNHGVDSGFYPLGSCTMKYNPKINESVARFPGFANIHPLQDEETVQGAMELMYDLQEHLIEITGMDDLTLQPAAGAHGEWTALMMIRAFHEANGDTQRTKVIVPDSAHGTNPASATVAGFDTITVKSDENGLVDLEDLKRVVGDDTAALMLTNPNTLGLFEENILEMAAIIHGVGGKLYYDGANLNAVMSKARPGDMGFDCVHLNLHKTFTGPHGGGGPGSGPVGVKKDLIPFLPKPVLVKTEEGYHFDYNRPQSIGRVKPFYGNFGINVRAYTYIRSMGPDGLKAVTEYAVLNANYMMRRLQPHFDLPYDRHCKHEFVLSGRRQKKLGVRTLDMAKRLLDFGYHPPTIYFPLNVEEGMMIEPTETESKETLDAFIDAMIQIAKEVEETPEIVQQAPHTTVIKRLDETKAARTPVLRYKKA</sequence>
<dbReference type="InterPro" id="IPR049315">
    <property type="entry name" value="GDC-P_N"/>
</dbReference>
<dbReference type="GO" id="GO:0004375">
    <property type="term" value="F:glycine dehydrogenase (decarboxylating) activity"/>
    <property type="evidence" value="ECO:0007669"/>
    <property type="project" value="UniProtKB-EC"/>
</dbReference>
<dbReference type="HAMAP" id="MF_00713">
    <property type="entry name" value="GcvPB"/>
    <property type="match status" value="1"/>
</dbReference>
<dbReference type="InterPro" id="IPR015422">
    <property type="entry name" value="PyrdxlP-dep_Trfase_small"/>
</dbReference>
<comment type="catalytic activity">
    <reaction evidence="5 6">
        <text>N(6)-[(R)-lipoyl]-L-lysyl-[glycine-cleavage complex H protein] + glycine + H(+) = N(6)-[(R)-S(8)-aminomethyldihydrolipoyl]-L-lysyl-[glycine-cleavage complex H protein] + CO2</text>
        <dbReference type="Rhea" id="RHEA:24304"/>
        <dbReference type="Rhea" id="RHEA-COMP:10494"/>
        <dbReference type="Rhea" id="RHEA-COMP:10495"/>
        <dbReference type="ChEBI" id="CHEBI:15378"/>
        <dbReference type="ChEBI" id="CHEBI:16526"/>
        <dbReference type="ChEBI" id="CHEBI:57305"/>
        <dbReference type="ChEBI" id="CHEBI:83099"/>
        <dbReference type="ChEBI" id="CHEBI:83143"/>
        <dbReference type="EC" id="1.4.4.2"/>
    </reaction>
</comment>
<comment type="function">
    <text evidence="2 6">The glycine cleavage system catalyzes the degradation of glycine. The P protein binds the alpha-amino group of glycine through its pyridoxal phosphate cofactor; CO(2) is released and the remaining methylamine moiety is then transferred to the lipoamide cofactor of the H protein.</text>
</comment>
<evidence type="ECO:0000256" key="4">
    <source>
        <dbReference type="ARBA" id="ARBA00023002"/>
    </source>
</evidence>
<dbReference type="GO" id="GO:0005960">
    <property type="term" value="C:glycine cleavage complex"/>
    <property type="evidence" value="ECO:0007669"/>
    <property type="project" value="TreeGrafter"/>
</dbReference>
<dbReference type="InterPro" id="IPR020581">
    <property type="entry name" value="GDC_P"/>
</dbReference>
<dbReference type="AlphaFoldDB" id="A0A9X3RC60"/>
<feature type="modified residue" description="N6-(pyridoxal phosphate)lysine" evidence="6">
    <location>
        <position position="273"/>
    </location>
</feature>
<dbReference type="PANTHER" id="PTHR11773">
    <property type="entry name" value="GLYCINE DEHYDROGENASE, DECARBOXYLATING"/>
    <property type="match status" value="1"/>
</dbReference>
<comment type="similarity">
    <text evidence="6">Belongs to the GcvP family. C-terminal subunit subfamily.</text>
</comment>
<dbReference type="FunFam" id="3.90.1150.10:FF:000014">
    <property type="entry name" value="Probable glycine dehydrogenase (decarboxylating) subunit 2"/>
    <property type="match status" value="1"/>
</dbReference>
<gene>
    <name evidence="6 9" type="primary">gcvPB</name>
    <name evidence="9" type="ORF">M9R32_02245</name>
</gene>
<organism evidence="9 10">
    <name type="scientific">Paenisporosarcina quisquiliarum</name>
    <dbReference type="NCBI Taxonomy" id="365346"/>
    <lineage>
        <taxon>Bacteria</taxon>
        <taxon>Bacillati</taxon>
        <taxon>Bacillota</taxon>
        <taxon>Bacilli</taxon>
        <taxon>Bacillales</taxon>
        <taxon>Caryophanaceae</taxon>
        <taxon>Paenisporosarcina</taxon>
    </lineage>
</organism>
<dbReference type="Pfam" id="PF02347">
    <property type="entry name" value="GDC-P"/>
    <property type="match status" value="1"/>
</dbReference>
<evidence type="ECO:0000256" key="6">
    <source>
        <dbReference type="HAMAP-Rule" id="MF_00713"/>
    </source>
</evidence>
<evidence type="ECO:0000256" key="2">
    <source>
        <dbReference type="ARBA" id="ARBA00003788"/>
    </source>
</evidence>